<keyword evidence="3" id="KW-1185">Reference proteome</keyword>
<keyword evidence="1" id="KW-0472">Membrane</keyword>
<feature type="transmembrane region" description="Helical" evidence="1">
    <location>
        <begin position="41"/>
        <end position="64"/>
    </location>
</feature>
<evidence type="ECO:0000313" key="3">
    <source>
        <dbReference type="Proteomes" id="UP000546162"/>
    </source>
</evidence>
<dbReference type="RefSeq" id="WP_185043048.1">
    <property type="nucleotide sequence ID" value="NZ_BAABFG010000005.1"/>
</dbReference>
<evidence type="ECO:0000313" key="2">
    <source>
        <dbReference type="EMBL" id="MBB4742718.1"/>
    </source>
</evidence>
<feature type="transmembrane region" description="Helical" evidence="1">
    <location>
        <begin position="9"/>
        <end position="29"/>
    </location>
</feature>
<evidence type="ECO:0000256" key="1">
    <source>
        <dbReference type="SAM" id="Phobius"/>
    </source>
</evidence>
<keyword evidence="1" id="KW-0812">Transmembrane</keyword>
<dbReference type="Proteomes" id="UP000546162">
    <property type="component" value="Unassembled WGS sequence"/>
</dbReference>
<comment type="caution">
    <text evidence="2">The sequence shown here is derived from an EMBL/GenBank/DDBJ whole genome shotgun (WGS) entry which is preliminary data.</text>
</comment>
<accession>A0A7W7H2I2</accession>
<feature type="transmembrane region" description="Helical" evidence="1">
    <location>
        <begin position="71"/>
        <end position="96"/>
    </location>
</feature>
<organism evidence="2 3">
    <name type="scientific">Actinoplanes octamycinicus</name>
    <dbReference type="NCBI Taxonomy" id="135948"/>
    <lineage>
        <taxon>Bacteria</taxon>
        <taxon>Bacillati</taxon>
        <taxon>Actinomycetota</taxon>
        <taxon>Actinomycetes</taxon>
        <taxon>Micromonosporales</taxon>
        <taxon>Micromonosporaceae</taxon>
        <taxon>Actinoplanes</taxon>
    </lineage>
</organism>
<reference evidence="2 3" key="1">
    <citation type="submission" date="2020-08" db="EMBL/GenBank/DDBJ databases">
        <title>Sequencing the genomes of 1000 actinobacteria strains.</title>
        <authorList>
            <person name="Klenk H.-P."/>
        </authorList>
    </citation>
    <scope>NUCLEOTIDE SEQUENCE [LARGE SCALE GENOMIC DNA]</scope>
    <source>
        <strain evidence="2 3">DSM 45809</strain>
    </source>
</reference>
<sequence>MDGESRRGWLGFGVAIAPHVLLLGFMLVVSAGRGWAVAGYVTYWALLEIYLAPLGVIACFLLWFAKPTRAFAGGVAGGTVAGFVLVALWALLVYAAQG</sequence>
<keyword evidence="1" id="KW-1133">Transmembrane helix</keyword>
<name>A0A7W7H2I2_9ACTN</name>
<gene>
    <name evidence="2" type="ORF">BJY16_006177</name>
</gene>
<dbReference type="EMBL" id="JACHNB010000001">
    <property type="protein sequence ID" value="MBB4742718.1"/>
    <property type="molecule type" value="Genomic_DNA"/>
</dbReference>
<proteinExistence type="predicted"/>
<protein>
    <submittedName>
        <fullName evidence="2">Uncharacterized protein</fullName>
    </submittedName>
</protein>
<dbReference type="AlphaFoldDB" id="A0A7W7H2I2"/>